<reference evidence="1" key="1">
    <citation type="journal article" date="2015" name="Nature">
        <title>Complex archaea that bridge the gap between prokaryotes and eukaryotes.</title>
        <authorList>
            <person name="Spang A."/>
            <person name="Saw J.H."/>
            <person name="Jorgensen S.L."/>
            <person name="Zaremba-Niedzwiedzka K."/>
            <person name="Martijn J."/>
            <person name="Lind A.E."/>
            <person name="van Eijk R."/>
            <person name="Schleper C."/>
            <person name="Guy L."/>
            <person name="Ettema T.J."/>
        </authorList>
    </citation>
    <scope>NUCLEOTIDE SEQUENCE</scope>
</reference>
<evidence type="ECO:0008006" key="2">
    <source>
        <dbReference type="Google" id="ProtNLM"/>
    </source>
</evidence>
<gene>
    <name evidence="1" type="ORF">LCGC14_1229500</name>
</gene>
<sequence>MSVLLKKILWFRVNEPDIAINISDSVDLNVGRGIDIKNNIALITLKNSGQSFDSAGDINHKYIDENKVIKFEEQDQIKIYLKYTDDMVDVESLAWNNNSFKHSGNITEEPLSDYLKGVYYVIEFNVQENIKGSPIKLKSADKCYILFNRLLARAFTDTDSLITPQAVQKVVRFSSQNQKGDFFGTGDDSGVLYDIDAKLVSEGGYVQDTRKSTTEEGGVNSDTTFPTAVLAKVWKPVYEWINELSQIEFLNTSNELTGVSGVVYGRPFLYFVDELNRFHWFETDNAVDETIIIGTTTGIYDYKLDKKVFDTINFIIYRGGKNLYGKGTLNYYVEETSNVKTKKMRVIAMTDIAQKLIKQEVDAGNLILDNAQTVFTYEGNNYKSDAYGFTTVWGIDTTGFDDDDYNDTLETEIFRLCELRARSLVKGLAHARYKGTINRKGSIVIVGSLLNVTNKDTGQDAELLRVMDIRDTINKTGWFTNMQIEQDQKAIIEIG</sequence>
<proteinExistence type="predicted"/>
<accession>A0A0F9L8X3</accession>
<protein>
    <recommendedName>
        <fullName evidence="2">Prophage tail endopeptidase domain-containing protein</fullName>
    </recommendedName>
</protein>
<evidence type="ECO:0000313" key="1">
    <source>
        <dbReference type="EMBL" id="KKM91339.1"/>
    </source>
</evidence>
<name>A0A0F9L8X3_9ZZZZ</name>
<dbReference type="AlphaFoldDB" id="A0A0F9L8X3"/>
<comment type="caution">
    <text evidence="1">The sequence shown here is derived from an EMBL/GenBank/DDBJ whole genome shotgun (WGS) entry which is preliminary data.</text>
</comment>
<dbReference type="EMBL" id="LAZR01006547">
    <property type="protein sequence ID" value="KKM91339.1"/>
    <property type="molecule type" value="Genomic_DNA"/>
</dbReference>
<organism evidence="1">
    <name type="scientific">marine sediment metagenome</name>
    <dbReference type="NCBI Taxonomy" id="412755"/>
    <lineage>
        <taxon>unclassified sequences</taxon>
        <taxon>metagenomes</taxon>
        <taxon>ecological metagenomes</taxon>
    </lineage>
</organism>